<comment type="similarity">
    <text evidence="1 2">Belongs to the anti-sigma-factor antagonist family.</text>
</comment>
<dbReference type="SUPFAM" id="SSF52091">
    <property type="entry name" value="SpoIIaa-like"/>
    <property type="match status" value="1"/>
</dbReference>
<evidence type="ECO:0000256" key="2">
    <source>
        <dbReference type="RuleBase" id="RU003749"/>
    </source>
</evidence>
<dbReference type="PROSITE" id="PS50801">
    <property type="entry name" value="STAS"/>
    <property type="match status" value="1"/>
</dbReference>
<dbReference type="InterPro" id="IPR002645">
    <property type="entry name" value="STAS_dom"/>
</dbReference>
<name>A0A8J3WQQ8_9ACTN</name>
<evidence type="ECO:0000256" key="1">
    <source>
        <dbReference type="ARBA" id="ARBA00009013"/>
    </source>
</evidence>
<dbReference type="Proteomes" id="UP000634476">
    <property type="component" value="Unassembled WGS sequence"/>
</dbReference>
<evidence type="ECO:0000259" key="3">
    <source>
        <dbReference type="PROSITE" id="PS50801"/>
    </source>
</evidence>
<keyword evidence="5" id="KW-1185">Reference proteome</keyword>
<dbReference type="CDD" id="cd07043">
    <property type="entry name" value="STAS_anti-anti-sigma_factors"/>
    <property type="match status" value="1"/>
</dbReference>
<sequence length="130" mass="13844">MGFEVVLGSYGKCAVVHLKGALDLATASALRVMIEHLWDFLQEGCLVLHLSSMTFCDSTGIGAMIGVSNGCGERGVRLVLAEAPVMLRRRLTITGLLPLFEMHDSLEGALSDVGWQPEGAGRVSPFAIEA</sequence>
<accession>A0A8J3WQQ8</accession>
<organism evidence="4 5">
    <name type="scientific">Planobispora takensis</name>
    <dbReference type="NCBI Taxonomy" id="1367882"/>
    <lineage>
        <taxon>Bacteria</taxon>
        <taxon>Bacillati</taxon>
        <taxon>Actinomycetota</taxon>
        <taxon>Actinomycetes</taxon>
        <taxon>Streptosporangiales</taxon>
        <taxon>Streptosporangiaceae</taxon>
        <taxon>Planobispora</taxon>
    </lineage>
</organism>
<evidence type="ECO:0000313" key="4">
    <source>
        <dbReference type="EMBL" id="GIH98345.1"/>
    </source>
</evidence>
<dbReference type="Gene3D" id="3.30.750.24">
    <property type="entry name" value="STAS domain"/>
    <property type="match status" value="1"/>
</dbReference>
<dbReference type="AlphaFoldDB" id="A0A8J3WQQ8"/>
<reference evidence="4" key="1">
    <citation type="submission" date="2021-01" db="EMBL/GenBank/DDBJ databases">
        <title>Whole genome shotgun sequence of Planobispora takensis NBRC 109077.</title>
        <authorList>
            <person name="Komaki H."/>
            <person name="Tamura T."/>
        </authorList>
    </citation>
    <scope>NUCLEOTIDE SEQUENCE</scope>
    <source>
        <strain evidence="4">NBRC 109077</strain>
    </source>
</reference>
<evidence type="ECO:0000313" key="5">
    <source>
        <dbReference type="Proteomes" id="UP000634476"/>
    </source>
</evidence>
<protein>
    <recommendedName>
        <fullName evidence="2">Anti-sigma factor antagonist</fullName>
    </recommendedName>
</protein>
<gene>
    <name evidence="4" type="primary">arsI_1</name>
    <name evidence="4" type="ORF">Pta02_03540</name>
</gene>
<dbReference type="InterPro" id="IPR003658">
    <property type="entry name" value="Anti-sigma_ant"/>
</dbReference>
<dbReference type="GO" id="GO:0043856">
    <property type="term" value="F:anti-sigma factor antagonist activity"/>
    <property type="evidence" value="ECO:0007669"/>
    <property type="project" value="InterPro"/>
</dbReference>
<feature type="domain" description="STAS" evidence="3">
    <location>
        <begin position="15"/>
        <end position="113"/>
    </location>
</feature>
<dbReference type="PANTHER" id="PTHR33495:SF2">
    <property type="entry name" value="ANTI-SIGMA FACTOR ANTAGONIST TM_1081-RELATED"/>
    <property type="match status" value="1"/>
</dbReference>
<dbReference type="NCBIfam" id="TIGR00377">
    <property type="entry name" value="ant_ant_sig"/>
    <property type="match status" value="1"/>
</dbReference>
<dbReference type="InterPro" id="IPR036513">
    <property type="entry name" value="STAS_dom_sf"/>
</dbReference>
<dbReference type="Pfam" id="PF01740">
    <property type="entry name" value="STAS"/>
    <property type="match status" value="1"/>
</dbReference>
<dbReference type="PANTHER" id="PTHR33495">
    <property type="entry name" value="ANTI-SIGMA FACTOR ANTAGONIST TM_1081-RELATED-RELATED"/>
    <property type="match status" value="1"/>
</dbReference>
<dbReference type="EMBL" id="BOOK01000002">
    <property type="protein sequence ID" value="GIH98345.1"/>
    <property type="molecule type" value="Genomic_DNA"/>
</dbReference>
<comment type="caution">
    <text evidence="4">The sequence shown here is derived from an EMBL/GenBank/DDBJ whole genome shotgun (WGS) entry which is preliminary data.</text>
</comment>
<proteinExistence type="inferred from homology"/>